<reference evidence="2" key="1">
    <citation type="submission" date="2018-06" db="EMBL/GenBank/DDBJ databases">
        <authorList>
            <person name="Zhirakovskaya E."/>
        </authorList>
    </citation>
    <scope>NUCLEOTIDE SEQUENCE</scope>
</reference>
<accession>A0A3B0WMG8</accession>
<protein>
    <recommendedName>
        <fullName evidence="1">HDOD domain-containing protein</fullName>
    </recommendedName>
</protein>
<dbReference type="PANTHER" id="PTHR33525">
    <property type="match status" value="1"/>
</dbReference>
<proteinExistence type="predicted"/>
<name>A0A3B0WMG8_9ZZZZ</name>
<dbReference type="PROSITE" id="PS51833">
    <property type="entry name" value="HDOD"/>
    <property type="match status" value="1"/>
</dbReference>
<dbReference type="EMBL" id="UOFF01000337">
    <property type="protein sequence ID" value="VAW57125.1"/>
    <property type="molecule type" value="Genomic_DNA"/>
</dbReference>
<dbReference type="InterPro" id="IPR013976">
    <property type="entry name" value="HDOD"/>
</dbReference>
<gene>
    <name evidence="2" type="ORF">MNBD_GAMMA07-2368</name>
</gene>
<dbReference type="SUPFAM" id="SSF109604">
    <property type="entry name" value="HD-domain/PDEase-like"/>
    <property type="match status" value="1"/>
</dbReference>
<evidence type="ECO:0000259" key="1">
    <source>
        <dbReference type="PROSITE" id="PS51833"/>
    </source>
</evidence>
<evidence type="ECO:0000313" key="2">
    <source>
        <dbReference type="EMBL" id="VAW57125.1"/>
    </source>
</evidence>
<dbReference type="InterPro" id="IPR052340">
    <property type="entry name" value="RNase_Y/CdgJ"/>
</dbReference>
<organism evidence="2">
    <name type="scientific">hydrothermal vent metagenome</name>
    <dbReference type="NCBI Taxonomy" id="652676"/>
    <lineage>
        <taxon>unclassified sequences</taxon>
        <taxon>metagenomes</taxon>
        <taxon>ecological metagenomes</taxon>
    </lineage>
</organism>
<dbReference type="Gene3D" id="1.10.3210.10">
    <property type="entry name" value="Hypothetical protein af1432"/>
    <property type="match status" value="1"/>
</dbReference>
<dbReference type="AlphaFoldDB" id="A0A3B0WMG8"/>
<dbReference type="PANTHER" id="PTHR33525:SF3">
    <property type="entry name" value="RIBONUCLEASE Y"/>
    <property type="match status" value="1"/>
</dbReference>
<sequence>MLSLEKLIERSGKLGSLPAIVYKVFEVMDAPKSTAALIGKVINDDPALTARLLKLVNSPFYGFTAKIDTVYRAVALIGHEELRSVVVAASAVKVFDGIPSELMSMDDFWVRSLKVAVTARVLAAFKREKVIERYFIAGLLHDIGSLLLYLKMPEEMAQVLQLQKTDGIALSVAEKEIIGFDHTEVGGGLLKKWNLPPQICGAIRYQLAPLNAPEKEQSAAWLICLAGEIVTQCLEKELNADEADIDVDLWKENKLDTALLPKILEKSQQQFESSKGILLS</sequence>
<feature type="domain" description="HDOD" evidence="1">
    <location>
        <begin position="14"/>
        <end position="209"/>
    </location>
</feature>
<dbReference type="Pfam" id="PF08668">
    <property type="entry name" value="HDOD"/>
    <property type="match status" value="1"/>
</dbReference>